<evidence type="ECO:0000313" key="2">
    <source>
        <dbReference type="Proteomes" id="UP000315724"/>
    </source>
</evidence>
<dbReference type="EMBL" id="CP036267">
    <property type="protein sequence ID" value="QDT33371.1"/>
    <property type="molecule type" value="Genomic_DNA"/>
</dbReference>
<sequence length="78" mass="8550">MNLELIDNLNMASQTLSELFLSEVSGELLELVSKLAVHFSGTEKGHNSIGFETASRLLRKLLFSSGEVLGRLISPTCR</sequence>
<name>A0A517QP24_9PLAN</name>
<proteinExistence type="predicted"/>
<organism evidence="1 2">
    <name type="scientific">Thalassoglobus polymorphus</name>
    <dbReference type="NCBI Taxonomy" id="2527994"/>
    <lineage>
        <taxon>Bacteria</taxon>
        <taxon>Pseudomonadati</taxon>
        <taxon>Planctomycetota</taxon>
        <taxon>Planctomycetia</taxon>
        <taxon>Planctomycetales</taxon>
        <taxon>Planctomycetaceae</taxon>
        <taxon>Thalassoglobus</taxon>
    </lineage>
</organism>
<gene>
    <name evidence="1" type="ORF">Mal48_26240</name>
</gene>
<dbReference type="Proteomes" id="UP000315724">
    <property type="component" value="Chromosome"/>
</dbReference>
<keyword evidence="2" id="KW-1185">Reference proteome</keyword>
<dbReference type="AlphaFoldDB" id="A0A517QP24"/>
<accession>A0A517QP24</accession>
<reference evidence="1 2" key="1">
    <citation type="submission" date="2019-02" db="EMBL/GenBank/DDBJ databases">
        <title>Deep-cultivation of Planctomycetes and their phenomic and genomic characterization uncovers novel biology.</title>
        <authorList>
            <person name="Wiegand S."/>
            <person name="Jogler M."/>
            <person name="Boedeker C."/>
            <person name="Pinto D."/>
            <person name="Vollmers J."/>
            <person name="Rivas-Marin E."/>
            <person name="Kohn T."/>
            <person name="Peeters S.H."/>
            <person name="Heuer A."/>
            <person name="Rast P."/>
            <person name="Oberbeckmann S."/>
            <person name="Bunk B."/>
            <person name="Jeske O."/>
            <person name="Meyerdierks A."/>
            <person name="Storesund J.E."/>
            <person name="Kallscheuer N."/>
            <person name="Luecker S."/>
            <person name="Lage O.M."/>
            <person name="Pohl T."/>
            <person name="Merkel B.J."/>
            <person name="Hornburger P."/>
            <person name="Mueller R.-W."/>
            <person name="Bruemmer F."/>
            <person name="Labrenz M."/>
            <person name="Spormann A.M."/>
            <person name="Op den Camp H."/>
            <person name="Overmann J."/>
            <person name="Amann R."/>
            <person name="Jetten M.S.M."/>
            <person name="Mascher T."/>
            <person name="Medema M.H."/>
            <person name="Devos D.P."/>
            <person name="Kaster A.-K."/>
            <person name="Ovreas L."/>
            <person name="Rohde M."/>
            <person name="Galperin M.Y."/>
            <person name="Jogler C."/>
        </authorList>
    </citation>
    <scope>NUCLEOTIDE SEQUENCE [LARGE SCALE GENOMIC DNA]</scope>
    <source>
        <strain evidence="1 2">Mal48</strain>
    </source>
</reference>
<evidence type="ECO:0000313" key="1">
    <source>
        <dbReference type="EMBL" id="QDT33371.1"/>
    </source>
</evidence>
<protein>
    <submittedName>
        <fullName evidence="1">Uncharacterized protein</fullName>
    </submittedName>
</protein>
<dbReference type="KEGG" id="tpol:Mal48_26240"/>